<reference evidence="1 2" key="1">
    <citation type="submission" date="2016-05" db="EMBL/GenBank/DDBJ databases">
        <title>Microbial solvent formation.</title>
        <authorList>
            <person name="Poehlein A."/>
            <person name="Montoya Solano J.D."/>
            <person name="Flitsch S."/>
            <person name="Krabben P."/>
            <person name="Duerre P."/>
            <person name="Daniel R."/>
        </authorList>
    </citation>
    <scope>NUCLEOTIDE SEQUENCE [LARGE SCALE GENOMIC DNA]</scope>
    <source>
        <strain evidence="1 2">DSM 53</strain>
    </source>
</reference>
<proteinExistence type="predicted"/>
<dbReference type="RefSeq" id="WP_173715147.1">
    <property type="nucleotide sequence ID" value="NZ_JABTAE010000001.1"/>
</dbReference>
<dbReference type="Proteomes" id="UP000190973">
    <property type="component" value="Unassembled WGS sequence"/>
</dbReference>
<gene>
    <name evidence="1" type="ORF">CLBCK_08250</name>
</gene>
<name>A0A1S8SDJ4_CLOBE</name>
<evidence type="ECO:0000313" key="2">
    <source>
        <dbReference type="Proteomes" id="UP000190973"/>
    </source>
</evidence>
<sequence>MKDKRKTDKENIIVNEETRYAISNSIAKGTESSIAMGIDTTYSPLPLFFNNKLNNKSK</sequence>
<comment type="caution">
    <text evidence="1">The sequence shown here is derived from an EMBL/GenBank/DDBJ whole genome shotgun (WGS) entry which is preliminary data.</text>
</comment>
<protein>
    <submittedName>
        <fullName evidence="1">Uncharacterized protein</fullName>
    </submittedName>
</protein>
<accession>A0A1S8SDJ4</accession>
<dbReference type="EMBL" id="LZZI01000009">
    <property type="protein sequence ID" value="OOM63690.1"/>
    <property type="molecule type" value="Genomic_DNA"/>
</dbReference>
<dbReference type="AlphaFoldDB" id="A0A1S8SDJ4"/>
<organism evidence="1 2">
    <name type="scientific">Clostridium beijerinckii</name>
    <name type="common">Clostridium MP</name>
    <dbReference type="NCBI Taxonomy" id="1520"/>
    <lineage>
        <taxon>Bacteria</taxon>
        <taxon>Bacillati</taxon>
        <taxon>Bacillota</taxon>
        <taxon>Clostridia</taxon>
        <taxon>Eubacteriales</taxon>
        <taxon>Clostridiaceae</taxon>
        <taxon>Clostridium</taxon>
    </lineage>
</organism>
<evidence type="ECO:0000313" key="1">
    <source>
        <dbReference type="EMBL" id="OOM63690.1"/>
    </source>
</evidence>